<accession>S4PD94</accession>
<reference evidence="2" key="2">
    <citation type="submission" date="2013-05" db="EMBL/GenBank/DDBJ databases">
        <authorList>
            <person name="Carter J.-M."/>
            <person name="Baker S.C."/>
            <person name="Pink R."/>
            <person name="Carter D.R.F."/>
            <person name="Collins A."/>
            <person name="Tomlin J."/>
            <person name="Gibbs M."/>
            <person name="Breuker C.J."/>
        </authorList>
    </citation>
    <scope>NUCLEOTIDE SEQUENCE</scope>
    <source>
        <tissue evidence="2">Ovary</tissue>
    </source>
</reference>
<protein>
    <submittedName>
        <fullName evidence="2">Uncharacterized protein</fullName>
    </submittedName>
</protein>
<reference evidence="2" key="1">
    <citation type="journal article" date="2013" name="BMC Genomics">
        <title>Unscrambling butterfly oogenesis.</title>
        <authorList>
            <person name="Carter J.M."/>
            <person name="Baker S.C."/>
            <person name="Pink R."/>
            <person name="Carter D.R."/>
            <person name="Collins A."/>
            <person name="Tomlin J."/>
            <person name="Gibbs M."/>
            <person name="Breuker C.J."/>
        </authorList>
    </citation>
    <scope>NUCLEOTIDE SEQUENCE</scope>
    <source>
        <tissue evidence="2">Ovary</tissue>
    </source>
</reference>
<keyword evidence="1" id="KW-0812">Transmembrane</keyword>
<proteinExistence type="predicted"/>
<dbReference type="EMBL" id="GAIX01005037">
    <property type="protein sequence ID" value="JAA87523.1"/>
    <property type="molecule type" value="Transcribed_RNA"/>
</dbReference>
<evidence type="ECO:0000256" key="1">
    <source>
        <dbReference type="SAM" id="Phobius"/>
    </source>
</evidence>
<feature type="transmembrane region" description="Helical" evidence="1">
    <location>
        <begin position="38"/>
        <end position="61"/>
    </location>
</feature>
<organism evidence="2">
    <name type="scientific">Pararge aegeria</name>
    <name type="common">speckled wood butterfly</name>
    <dbReference type="NCBI Taxonomy" id="116150"/>
    <lineage>
        <taxon>Eukaryota</taxon>
        <taxon>Metazoa</taxon>
        <taxon>Ecdysozoa</taxon>
        <taxon>Arthropoda</taxon>
        <taxon>Hexapoda</taxon>
        <taxon>Insecta</taxon>
        <taxon>Pterygota</taxon>
        <taxon>Neoptera</taxon>
        <taxon>Endopterygota</taxon>
        <taxon>Lepidoptera</taxon>
        <taxon>Glossata</taxon>
        <taxon>Ditrysia</taxon>
        <taxon>Papilionoidea</taxon>
        <taxon>Nymphalidae</taxon>
        <taxon>Satyrinae</taxon>
        <taxon>Satyrini</taxon>
        <taxon>Parargina</taxon>
        <taxon>Pararge</taxon>
    </lineage>
</organism>
<evidence type="ECO:0000313" key="2">
    <source>
        <dbReference type="EMBL" id="JAA87523.1"/>
    </source>
</evidence>
<sequence length="94" mass="10833">MLTSMAEQNSNTIRSVKFSLRIVYNRSSTHIRLDLSTVAMSLCCLSSPSIVFYIINLIYFYSEELVNQFQVSMTFDCSDIDLLSSVLTIFIKWK</sequence>
<keyword evidence="1" id="KW-1133">Transmembrane helix</keyword>
<name>S4PD94_9NEOP</name>
<dbReference type="AlphaFoldDB" id="S4PD94"/>
<keyword evidence="1" id="KW-0472">Membrane</keyword>